<evidence type="ECO:0000256" key="4">
    <source>
        <dbReference type="ARBA" id="ARBA00023172"/>
    </source>
</evidence>
<dbReference type="Gene3D" id="1.10.150.130">
    <property type="match status" value="1"/>
</dbReference>
<evidence type="ECO:0000256" key="3">
    <source>
        <dbReference type="ARBA" id="ARBA00023125"/>
    </source>
</evidence>
<sequence>MTSIKVKFRPGCRAEHPGSIVYMISHLGRSRTVSSGYRLYACEWNDTASAGRSPNQREQYVTEAKESVHHDLEHLRRIIDRLTHSSVPFSADDVAAEFMRFSRLYSLFTYMDRQISTLRGRGKPRTAEIYRTTLNSFRRFRNDNDVRIDCLTPDMLSRYETSMRLNGITCNTSSFYMRVLRAVYNRAAEEAGFDNRHPFRHVYTGIDKTVKRALPIQTISRIRALSLARHPKLDFARDMFMMSFFLRGMSFVDMAFLRKSDLDGGRVTYRRRKTGQQLTVGWTREMQAIVDKYPCNPTQYLLPIITRKDIDERQVYRNISSSINSSLKKLAALVDSSQRLTMYCARHSWASAARIKGVPLSIISEGMGHNSETTTRIYLASLDTSAIDSANSLIIDSV</sequence>
<keyword evidence="3 5" id="KW-0238">DNA-binding</keyword>
<accession>A0A2V1IVS4</accession>
<dbReference type="GO" id="GO:0015074">
    <property type="term" value="P:DNA integration"/>
    <property type="evidence" value="ECO:0007669"/>
    <property type="project" value="UniProtKB-KW"/>
</dbReference>
<comment type="similarity">
    <text evidence="1">Belongs to the 'phage' integrase family.</text>
</comment>
<dbReference type="InterPro" id="IPR025269">
    <property type="entry name" value="SAM-like_dom"/>
</dbReference>
<dbReference type="AlphaFoldDB" id="A0A2V1IVS4"/>
<dbReference type="EMBL" id="PUBV01000016">
    <property type="protein sequence ID" value="PWB07069.1"/>
    <property type="molecule type" value="Genomic_DNA"/>
</dbReference>
<feature type="domain" description="Tyr recombinase" evidence="6">
    <location>
        <begin position="209"/>
        <end position="392"/>
    </location>
</feature>
<dbReference type="PROSITE" id="PS51898">
    <property type="entry name" value="TYR_RECOMBINASE"/>
    <property type="match status" value="1"/>
</dbReference>
<keyword evidence="9" id="KW-1185">Reference proteome</keyword>
<dbReference type="SUPFAM" id="SSF56349">
    <property type="entry name" value="DNA breaking-rejoining enzymes"/>
    <property type="match status" value="1"/>
</dbReference>
<name>A0A2V1IVS4_9BACT</name>
<evidence type="ECO:0000259" key="7">
    <source>
        <dbReference type="PROSITE" id="PS51900"/>
    </source>
</evidence>
<evidence type="ECO:0000256" key="5">
    <source>
        <dbReference type="PROSITE-ProRule" id="PRU01248"/>
    </source>
</evidence>
<dbReference type="GO" id="GO:0003677">
    <property type="term" value="F:DNA binding"/>
    <property type="evidence" value="ECO:0007669"/>
    <property type="project" value="UniProtKB-UniRule"/>
</dbReference>
<protein>
    <submittedName>
        <fullName evidence="8">Integrase</fullName>
    </submittedName>
</protein>
<dbReference type="PANTHER" id="PTHR30349:SF64">
    <property type="entry name" value="PROPHAGE INTEGRASE INTD-RELATED"/>
    <property type="match status" value="1"/>
</dbReference>
<dbReference type="InterPro" id="IPR010998">
    <property type="entry name" value="Integrase_recombinase_N"/>
</dbReference>
<keyword evidence="4" id="KW-0233">DNA recombination</keyword>
<dbReference type="Pfam" id="PF00589">
    <property type="entry name" value="Phage_integrase"/>
    <property type="match status" value="1"/>
</dbReference>
<dbReference type="Gene3D" id="1.10.443.10">
    <property type="entry name" value="Intergrase catalytic core"/>
    <property type="match status" value="1"/>
</dbReference>
<dbReference type="GeneID" id="93424409"/>
<dbReference type="PANTHER" id="PTHR30349">
    <property type="entry name" value="PHAGE INTEGRASE-RELATED"/>
    <property type="match status" value="1"/>
</dbReference>
<evidence type="ECO:0000256" key="2">
    <source>
        <dbReference type="ARBA" id="ARBA00022908"/>
    </source>
</evidence>
<keyword evidence="2" id="KW-0229">DNA integration</keyword>
<gene>
    <name evidence="8" type="ORF">C5O25_08355</name>
</gene>
<evidence type="ECO:0000313" key="9">
    <source>
        <dbReference type="Proteomes" id="UP000244925"/>
    </source>
</evidence>
<evidence type="ECO:0000256" key="1">
    <source>
        <dbReference type="ARBA" id="ARBA00008857"/>
    </source>
</evidence>
<evidence type="ECO:0000313" key="8">
    <source>
        <dbReference type="EMBL" id="PWB07069.1"/>
    </source>
</evidence>
<dbReference type="GO" id="GO:0006310">
    <property type="term" value="P:DNA recombination"/>
    <property type="evidence" value="ECO:0007669"/>
    <property type="project" value="UniProtKB-KW"/>
</dbReference>
<dbReference type="PROSITE" id="PS51900">
    <property type="entry name" value="CB"/>
    <property type="match status" value="1"/>
</dbReference>
<comment type="caution">
    <text evidence="8">The sequence shown here is derived from an EMBL/GenBank/DDBJ whole genome shotgun (WGS) entry which is preliminary data.</text>
</comment>
<organism evidence="8 9">
    <name type="scientific">Paramuribaculum intestinale</name>
    <dbReference type="NCBI Taxonomy" id="2094151"/>
    <lineage>
        <taxon>Bacteria</taxon>
        <taxon>Pseudomonadati</taxon>
        <taxon>Bacteroidota</taxon>
        <taxon>Bacteroidia</taxon>
        <taxon>Bacteroidales</taxon>
        <taxon>Muribaculaceae</taxon>
        <taxon>Paramuribaculum</taxon>
    </lineage>
</organism>
<feature type="domain" description="Core-binding (CB)" evidence="7">
    <location>
        <begin position="105"/>
        <end position="188"/>
    </location>
</feature>
<proteinExistence type="inferred from homology"/>
<evidence type="ECO:0000259" key="6">
    <source>
        <dbReference type="PROSITE" id="PS51898"/>
    </source>
</evidence>
<dbReference type="InterPro" id="IPR050090">
    <property type="entry name" value="Tyrosine_recombinase_XerCD"/>
</dbReference>
<dbReference type="Pfam" id="PF13102">
    <property type="entry name" value="Phage_int_SAM_5"/>
    <property type="match status" value="1"/>
</dbReference>
<dbReference type="InterPro" id="IPR002104">
    <property type="entry name" value="Integrase_catalytic"/>
</dbReference>
<dbReference type="InterPro" id="IPR044068">
    <property type="entry name" value="CB"/>
</dbReference>
<reference evidence="9" key="1">
    <citation type="submission" date="2018-02" db="EMBL/GenBank/DDBJ databases">
        <authorList>
            <person name="Clavel T."/>
            <person name="Strowig T."/>
        </authorList>
    </citation>
    <scope>NUCLEOTIDE SEQUENCE [LARGE SCALE GENOMIC DNA]</scope>
    <source>
        <strain evidence="9">DSM 100764</strain>
    </source>
</reference>
<dbReference type="InterPro" id="IPR013762">
    <property type="entry name" value="Integrase-like_cat_sf"/>
</dbReference>
<dbReference type="RefSeq" id="WP_107036287.1">
    <property type="nucleotide sequence ID" value="NZ_CAONGC010000030.1"/>
</dbReference>
<dbReference type="Proteomes" id="UP000244925">
    <property type="component" value="Unassembled WGS sequence"/>
</dbReference>
<dbReference type="InterPro" id="IPR011010">
    <property type="entry name" value="DNA_brk_join_enz"/>
</dbReference>